<keyword evidence="3" id="KW-1003">Cell membrane</keyword>
<dbReference type="GO" id="GO:0015627">
    <property type="term" value="C:type II protein secretion system complex"/>
    <property type="evidence" value="ECO:0007669"/>
    <property type="project" value="InterPro"/>
</dbReference>
<dbReference type="GO" id="GO:0015628">
    <property type="term" value="P:protein secretion by the type II secretion system"/>
    <property type="evidence" value="ECO:0007669"/>
    <property type="project" value="InterPro"/>
</dbReference>
<keyword evidence="4" id="KW-0488">Methylation</keyword>
<evidence type="ECO:0000256" key="8">
    <source>
        <dbReference type="ARBA" id="ARBA00023136"/>
    </source>
</evidence>
<accession>A0A077F3M1</accession>
<dbReference type="AlphaFoldDB" id="A0A077F3M1"/>
<evidence type="ECO:0000259" key="11">
    <source>
        <dbReference type="Pfam" id="PF12019"/>
    </source>
</evidence>
<dbReference type="Proteomes" id="UP000028931">
    <property type="component" value="Chromosome"/>
</dbReference>
<dbReference type="SUPFAM" id="SSF54523">
    <property type="entry name" value="Pili subunits"/>
    <property type="match status" value="1"/>
</dbReference>
<comment type="similarity">
    <text evidence="9">Belongs to the GSP H family.</text>
</comment>
<name>A0A077F3M1_9PSED</name>
<keyword evidence="5" id="KW-0997">Cell inner membrane</keyword>
<feature type="domain" description="General secretion pathway GspH" evidence="11">
    <location>
        <begin position="41"/>
        <end position="149"/>
    </location>
</feature>
<dbReference type="Gene3D" id="3.55.40.10">
    <property type="entry name" value="minor pseudopilin epsh domain"/>
    <property type="match status" value="1"/>
</dbReference>
<evidence type="ECO:0000256" key="4">
    <source>
        <dbReference type="ARBA" id="ARBA00022481"/>
    </source>
</evidence>
<dbReference type="GO" id="GO:0005886">
    <property type="term" value="C:plasma membrane"/>
    <property type="evidence" value="ECO:0007669"/>
    <property type="project" value="UniProtKB-SubCell"/>
</dbReference>
<dbReference type="InterPro" id="IPR045584">
    <property type="entry name" value="Pilin-like"/>
</dbReference>
<evidence type="ECO:0000256" key="1">
    <source>
        <dbReference type="ARBA" id="ARBA00004377"/>
    </source>
</evidence>
<dbReference type="KEGG" id="palk:PSAKL28_07790"/>
<evidence type="ECO:0000313" key="12">
    <source>
        <dbReference type="EMBL" id="AIL60013.1"/>
    </source>
</evidence>
<gene>
    <name evidence="12" type="ORF">PSAKL28_07790</name>
</gene>
<sequence>MKQQGVTLIQILFASALLGLLTQMSVPAYNTMSSGLQRQVAAKDLAQALRTARSEALLRNSNVRLQALEADWSKGWQMIVEHDSPQLLHEWRSNGRTIIVGNQPVARQVGFNGLGVPLREGGAFQAGTLHVCQRPEALSHYQVVLSHTGRVSLRDALIKQPLCAAAGSDQ</sequence>
<comment type="subcellular location">
    <subcellularLocation>
        <location evidence="1">Cell inner membrane</location>
        <topology evidence="1">Single-pass membrane protein</topology>
    </subcellularLocation>
</comment>
<evidence type="ECO:0000256" key="2">
    <source>
        <dbReference type="ARBA" id="ARBA00021549"/>
    </source>
</evidence>
<evidence type="ECO:0000256" key="9">
    <source>
        <dbReference type="ARBA" id="ARBA00025772"/>
    </source>
</evidence>
<dbReference type="eggNOG" id="COG4970">
    <property type="taxonomic scope" value="Bacteria"/>
</dbReference>
<dbReference type="InterPro" id="IPR022346">
    <property type="entry name" value="T2SS_GspH"/>
</dbReference>
<dbReference type="EMBL" id="CP009048">
    <property type="protein sequence ID" value="AIL60013.1"/>
    <property type="molecule type" value="Genomic_DNA"/>
</dbReference>
<evidence type="ECO:0000256" key="3">
    <source>
        <dbReference type="ARBA" id="ARBA00022475"/>
    </source>
</evidence>
<reference evidence="12 13" key="1">
    <citation type="submission" date="2014-07" db="EMBL/GenBank/DDBJ databases">
        <authorList>
            <person name="Lee K."/>
            <person name="Lim J.Y."/>
            <person name="Hwang I."/>
        </authorList>
    </citation>
    <scope>NUCLEOTIDE SEQUENCE [LARGE SCALE GENOMIC DNA]</scope>
    <source>
        <strain evidence="12 13">KL28</strain>
    </source>
</reference>
<evidence type="ECO:0000256" key="10">
    <source>
        <dbReference type="ARBA" id="ARBA00030775"/>
    </source>
</evidence>
<evidence type="ECO:0000313" key="13">
    <source>
        <dbReference type="Proteomes" id="UP000028931"/>
    </source>
</evidence>
<dbReference type="HOGENOM" id="CLU_084761_1_1_6"/>
<keyword evidence="8" id="KW-0472">Membrane</keyword>
<organism evidence="12 13">
    <name type="scientific">Pseudomonas alkylphenolica</name>
    <dbReference type="NCBI Taxonomy" id="237609"/>
    <lineage>
        <taxon>Bacteria</taxon>
        <taxon>Pseudomonadati</taxon>
        <taxon>Pseudomonadota</taxon>
        <taxon>Gammaproteobacteria</taxon>
        <taxon>Pseudomonadales</taxon>
        <taxon>Pseudomonadaceae</taxon>
        <taxon>Pseudomonas</taxon>
    </lineage>
</organism>
<evidence type="ECO:0000256" key="7">
    <source>
        <dbReference type="ARBA" id="ARBA00022989"/>
    </source>
</evidence>
<proteinExistence type="inferred from homology"/>
<evidence type="ECO:0000256" key="6">
    <source>
        <dbReference type="ARBA" id="ARBA00022692"/>
    </source>
</evidence>
<keyword evidence="7" id="KW-1133">Transmembrane helix</keyword>
<dbReference type="Pfam" id="PF12019">
    <property type="entry name" value="GspH"/>
    <property type="match status" value="1"/>
</dbReference>
<protein>
    <recommendedName>
        <fullName evidence="2">Type II secretion system protein H</fullName>
    </recommendedName>
    <alternativeName>
        <fullName evidence="10">General secretion pathway protein H</fullName>
    </alternativeName>
</protein>
<keyword evidence="6" id="KW-0812">Transmembrane</keyword>
<evidence type="ECO:0000256" key="5">
    <source>
        <dbReference type="ARBA" id="ARBA00022519"/>
    </source>
</evidence>